<dbReference type="EMBL" id="CP024201">
    <property type="protein sequence ID" value="ATQ43575.1"/>
    <property type="molecule type" value="Genomic_DNA"/>
</dbReference>
<organism evidence="3 4">
    <name type="scientific">Caulobacter mirabilis</name>
    <dbReference type="NCBI Taxonomy" id="69666"/>
    <lineage>
        <taxon>Bacteria</taxon>
        <taxon>Pseudomonadati</taxon>
        <taxon>Pseudomonadota</taxon>
        <taxon>Alphaproteobacteria</taxon>
        <taxon>Caulobacterales</taxon>
        <taxon>Caulobacteraceae</taxon>
        <taxon>Caulobacter</taxon>
    </lineage>
</organism>
<dbReference type="InterPro" id="IPR012349">
    <property type="entry name" value="Split_barrel_FMN-bd"/>
</dbReference>
<keyword evidence="1" id="KW-0560">Oxidoreductase</keyword>
<gene>
    <name evidence="3" type="ORF">CSW64_14785</name>
</gene>
<dbReference type="OrthoDB" id="9789254at2"/>
<dbReference type="SMART" id="SM00903">
    <property type="entry name" value="Flavin_Reduct"/>
    <property type="match status" value="1"/>
</dbReference>
<dbReference type="AlphaFoldDB" id="A0A2D2B007"/>
<dbReference type="RefSeq" id="WP_099622824.1">
    <property type="nucleotide sequence ID" value="NZ_CP024201.1"/>
</dbReference>
<dbReference type="Pfam" id="PF01613">
    <property type="entry name" value="Flavin_Reduct"/>
    <property type="match status" value="1"/>
</dbReference>
<sequence>MQTREAFRSAQRRLAATVAVITAGQGEDAVGITATAVTSVSMDPPSLLVCVNRAASLHAVVAATGRFRVTYLRADQPEVARSFSGGRPQAERFGSAGWRLDGDGGPALDEALAACVCELEEAVDFGTHTIFVGRVAQAETGDGRPLLYCDGVFGELAA</sequence>
<accession>A0A2D2B007</accession>
<dbReference type="KEGG" id="cmb:CSW64_14785"/>
<protein>
    <recommendedName>
        <fullName evidence="2">Flavin reductase like domain-containing protein</fullName>
    </recommendedName>
</protein>
<evidence type="ECO:0000259" key="2">
    <source>
        <dbReference type="SMART" id="SM00903"/>
    </source>
</evidence>
<dbReference type="SUPFAM" id="SSF50475">
    <property type="entry name" value="FMN-binding split barrel"/>
    <property type="match status" value="1"/>
</dbReference>
<dbReference type="Proteomes" id="UP000228945">
    <property type="component" value="Chromosome"/>
</dbReference>
<dbReference type="InterPro" id="IPR050268">
    <property type="entry name" value="NADH-dep_flavin_reductase"/>
</dbReference>
<dbReference type="PANTHER" id="PTHR30466:SF1">
    <property type="entry name" value="FMN REDUCTASE (NADH) RUTF"/>
    <property type="match status" value="1"/>
</dbReference>
<feature type="domain" description="Flavin reductase like" evidence="2">
    <location>
        <begin position="11"/>
        <end position="155"/>
    </location>
</feature>
<evidence type="ECO:0000313" key="3">
    <source>
        <dbReference type="EMBL" id="ATQ43575.1"/>
    </source>
</evidence>
<name>A0A2D2B007_9CAUL</name>
<dbReference type="Gene3D" id="2.30.110.10">
    <property type="entry name" value="Electron Transport, Fmn-binding Protein, Chain A"/>
    <property type="match status" value="1"/>
</dbReference>
<evidence type="ECO:0000256" key="1">
    <source>
        <dbReference type="ARBA" id="ARBA00023002"/>
    </source>
</evidence>
<dbReference type="GO" id="GO:0010181">
    <property type="term" value="F:FMN binding"/>
    <property type="evidence" value="ECO:0007669"/>
    <property type="project" value="InterPro"/>
</dbReference>
<proteinExistence type="predicted"/>
<keyword evidence="4" id="KW-1185">Reference proteome</keyword>
<dbReference type="GO" id="GO:0042602">
    <property type="term" value="F:riboflavin reductase (NADPH) activity"/>
    <property type="evidence" value="ECO:0007669"/>
    <property type="project" value="TreeGrafter"/>
</dbReference>
<evidence type="ECO:0000313" key="4">
    <source>
        <dbReference type="Proteomes" id="UP000228945"/>
    </source>
</evidence>
<reference evidence="3 4" key="1">
    <citation type="submission" date="2017-10" db="EMBL/GenBank/DDBJ databases">
        <title>Genome sequence of Caulobacter mirabilis FWC38.</title>
        <authorList>
            <person name="Fiebig A."/>
            <person name="Crosson S."/>
        </authorList>
    </citation>
    <scope>NUCLEOTIDE SEQUENCE [LARGE SCALE GENOMIC DNA]</scope>
    <source>
        <strain evidence="3 4">FWC 38</strain>
    </source>
</reference>
<dbReference type="InterPro" id="IPR002563">
    <property type="entry name" value="Flavin_Rdtase-like_dom"/>
</dbReference>
<dbReference type="PANTHER" id="PTHR30466">
    <property type="entry name" value="FLAVIN REDUCTASE"/>
    <property type="match status" value="1"/>
</dbReference>